<keyword evidence="1" id="KW-0472">Membrane</keyword>
<evidence type="ECO:0000313" key="2">
    <source>
        <dbReference type="EMBL" id="KAF0736994.1"/>
    </source>
</evidence>
<dbReference type="AlphaFoldDB" id="A0A6G0XAD5"/>
<keyword evidence="1" id="KW-1133">Transmembrane helix</keyword>
<dbReference type="PROSITE" id="PS50244">
    <property type="entry name" value="S5A_REDUCTASE"/>
    <property type="match status" value="1"/>
</dbReference>
<reference evidence="2 3" key="1">
    <citation type="submission" date="2019-07" db="EMBL/GenBank/DDBJ databases">
        <title>Genomics analysis of Aphanomyces spp. identifies a new class of oomycete effector associated with host adaptation.</title>
        <authorList>
            <person name="Gaulin E."/>
        </authorList>
    </citation>
    <scope>NUCLEOTIDE SEQUENCE [LARGE SCALE GENOMIC DNA]</scope>
    <source>
        <strain evidence="2 3">ATCC 201684</strain>
    </source>
</reference>
<dbReference type="InterPro" id="IPR010721">
    <property type="entry name" value="UstE-like"/>
</dbReference>
<dbReference type="Proteomes" id="UP000481153">
    <property type="component" value="Unassembled WGS sequence"/>
</dbReference>
<keyword evidence="3" id="KW-1185">Reference proteome</keyword>
<sequence>MEALYVNYIGPLKQYLMNDCLGGPRPTLFRYLINVQKGCTGLYVLALMFYFDNWSWAAHIYLANHGIYGVIWLLKDMTVPDPVWQTNITILSTLIAGTGLGLYWVAGYIVVAHRVEVSPTLGALCIAMNTLGSTLMLATDTQKFYTLKYKKGLISDGWLTWSRNTNYFGEMMIYLSFALLAKHWIPFAWLGFMWSIVFMTNMVYKDVSLRKKEGGAEYFAKAGFLVPNLVGWAKTFSSDPKRAKVA</sequence>
<feature type="transmembrane region" description="Helical" evidence="1">
    <location>
        <begin position="117"/>
        <end position="138"/>
    </location>
</feature>
<protein>
    <submittedName>
        <fullName evidence="2">Uncharacterized protein</fullName>
    </submittedName>
</protein>
<dbReference type="EMBL" id="VJMJ01000085">
    <property type="protein sequence ID" value="KAF0736994.1"/>
    <property type="molecule type" value="Genomic_DNA"/>
</dbReference>
<dbReference type="VEuPathDB" id="FungiDB:AeMF1_015644"/>
<gene>
    <name evidence="2" type="ORF">Ae201684_006805</name>
</gene>
<organism evidence="2 3">
    <name type="scientific">Aphanomyces euteiches</name>
    <dbReference type="NCBI Taxonomy" id="100861"/>
    <lineage>
        <taxon>Eukaryota</taxon>
        <taxon>Sar</taxon>
        <taxon>Stramenopiles</taxon>
        <taxon>Oomycota</taxon>
        <taxon>Saprolegniomycetes</taxon>
        <taxon>Saprolegniales</taxon>
        <taxon>Verrucalvaceae</taxon>
        <taxon>Aphanomyces</taxon>
    </lineage>
</organism>
<feature type="transmembrane region" description="Helical" evidence="1">
    <location>
        <begin position="187"/>
        <end position="204"/>
    </location>
</feature>
<dbReference type="Pfam" id="PF06966">
    <property type="entry name" value="DUF1295"/>
    <property type="match status" value="1"/>
</dbReference>
<comment type="caution">
    <text evidence="2">The sequence shown here is derived from an EMBL/GenBank/DDBJ whole genome shotgun (WGS) entry which is preliminary data.</text>
</comment>
<name>A0A6G0XAD5_9STRA</name>
<evidence type="ECO:0000313" key="3">
    <source>
        <dbReference type="Proteomes" id="UP000481153"/>
    </source>
</evidence>
<feature type="transmembrane region" description="Helical" evidence="1">
    <location>
        <begin position="86"/>
        <end position="111"/>
    </location>
</feature>
<keyword evidence="1" id="KW-0812">Transmembrane</keyword>
<evidence type="ECO:0000256" key="1">
    <source>
        <dbReference type="SAM" id="Phobius"/>
    </source>
</evidence>
<accession>A0A6G0XAD5</accession>
<dbReference type="Gene3D" id="1.20.120.1630">
    <property type="match status" value="1"/>
</dbReference>
<proteinExistence type="predicted"/>